<gene>
    <name evidence="7" type="ORF">DVT68_17030</name>
</gene>
<evidence type="ECO:0000256" key="5">
    <source>
        <dbReference type="SAM" id="SignalP"/>
    </source>
</evidence>
<keyword evidence="4" id="KW-0812">Transmembrane</keyword>
<evidence type="ECO:0000259" key="6">
    <source>
        <dbReference type="PROSITE" id="PS50887"/>
    </source>
</evidence>
<evidence type="ECO:0000256" key="4">
    <source>
        <dbReference type="SAM" id="Phobius"/>
    </source>
</evidence>
<protein>
    <recommendedName>
        <fullName evidence="2">diguanylate cyclase</fullName>
        <ecNumber evidence="2">2.7.7.65</ecNumber>
    </recommendedName>
</protein>
<dbReference type="SUPFAM" id="SSF55073">
    <property type="entry name" value="Nucleotide cyclase"/>
    <property type="match status" value="1"/>
</dbReference>
<dbReference type="AlphaFoldDB" id="A0A370K4I9"/>
<evidence type="ECO:0000256" key="3">
    <source>
        <dbReference type="ARBA" id="ARBA00034247"/>
    </source>
</evidence>
<comment type="catalytic activity">
    <reaction evidence="3">
        <text>2 GTP = 3',3'-c-di-GMP + 2 diphosphate</text>
        <dbReference type="Rhea" id="RHEA:24898"/>
        <dbReference type="ChEBI" id="CHEBI:33019"/>
        <dbReference type="ChEBI" id="CHEBI:37565"/>
        <dbReference type="ChEBI" id="CHEBI:58805"/>
        <dbReference type="EC" id="2.7.7.65"/>
    </reaction>
</comment>
<dbReference type="InterPro" id="IPR043128">
    <property type="entry name" value="Rev_trsase/Diguanyl_cyclase"/>
</dbReference>
<keyword evidence="4" id="KW-1133">Transmembrane helix</keyword>
<dbReference type="InterPro" id="IPR013783">
    <property type="entry name" value="Ig-like_fold"/>
</dbReference>
<dbReference type="EC" id="2.7.7.65" evidence="2"/>
<evidence type="ECO:0000256" key="1">
    <source>
        <dbReference type="ARBA" id="ARBA00001946"/>
    </source>
</evidence>
<reference evidence="7 8" key="1">
    <citation type="submission" date="2018-07" db="EMBL/GenBank/DDBJ databases">
        <title>Dyella solisilvae sp. nov., isolated from the pine and broad-leaved mixed forest soil.</title>
        <authorList>
            <person name="Gao Z."/>
            <person name="Qiu L."/>
        </authorList>
    </citation>
    <scope>NUCLEOTIDE SEQUENCE [LARGE SCALE GENOMIC DNA]</scope>
    <source>
        <strain evidence="7 8">DHG54</strain>
    </source>
</reference>
<evidence type="ECO:0000256" key="2">
    <source>
        <dbReference type="ARBA" id="ARBA00012528"/>
    </source>
</evidence>
<dbReference type="GO" id="GO:0005886">
    <property type="term" value="C:plasma membrane"/>
    <property type="evidence" value="ECO:0007669"/>
    <property type="project" value="TreeGrafter"/>
</dbReference>
<dbReference type="Gene3D" id="2.60.40.10">
    <property type="entry name" value="Immunoglobulins"/>
    <property type="match status" value="1"/>
</dbReference>
<keyword evidence="8" id="KW-1185">Reference proteome</keyword>
<feature type="signal peptide" evidence="5">
    <location>
        <begin position="1"/>
        <end position="28"/>
    </location>
</feature>
<dbReference type="OrthoDB" id="176203at2"/>
<feature type="domain" description="GGDEF" evidence="6">
    <location>
        <begin position="879"/>
        <end position="1010"/>
    </location>
</feature>
<dbReference type="PROSITE" id="PS50887">
    <property type="entry name" value="GGDEF"/>
    <property type="match status" value="1"/>
</dbReference>
<organism evidence="7 8">
    <name type="scientific">Dyella solisilvae</name>
    <dbReference type="NCBI Taxonomy" id="1920168"/>
    <lineage>
        <taxon>Bacteria</taxon>
        <taxon>Pseudomonadati</taxon>
        <taxon>Pseudomonadota</taxon>
        <taxon>Gammaproteobacteria</taxon>
        <taxon>Lysobacterales</taxon>
        <taxon>Rhodanobacteraceae</taxon>
        <taxon>Dyella</taxon>
    </lineage>
</organism>
<dbReference type="CDD" id="cd01949">
    <property type="entry name" value="GGDEF"/>
    <property type="match status" value="1"/>
</dbReference>
<dbReference type="SUPFAM" id="SSF63829">
    <property type="entry name" value="Calcium-dependent phosphotriesterase"/>
    <property type="match status" value="3"/>
</dbReference>
<feature type="chain" id="PRO_5017009222" description="diguanylate cyclase" evidence="5">
    <location>
        <begin position="29"/>
        <end position="1010"/>
    </location>
</feature>
<accession>A0A370K4I9</accession>
<dbReference type="Pfam" id="PF07494">
    <property type="entry name" value="Reg_prop"/>
    <property type="match status" value="2"/>
</dbReference>
<dbReference type="FunFam" id="3.30.70.270:FF:000001">
    <property type="entry name" value="Diguanylate cyclase domain protein"/>
    <property type="match status" value="1"/>
</dbReference>
<dbReference type="GO" id="GO:1902201">
    <property type="term" value="P:negative regulation of bacterial-type flagellum-dependent cell motility"/>
    <property type="evidence" value="ECO:0007669"/>
    <property type="project" value="TreeGrafter"/>
</dbReference>
<dbReference type="InterPro" id="IPR011110">
    <property type="entry name" value="Reg_prop"/>
</dbReference>
<dbReference type="PROSITE" id="PS51257">
    <property type="entry name" value="PROKAR_LIPOPROTEIN"/>
    <property type="match status" value="1"/>
</dbReference>
<feature type="transmembrane region" description="Helical" evidence="4">
    <location>
        <begin position="793"/>
        <end position="815"/>
    </location>
</feature>
<dbReference type="NCBIfam" id="TIGR00254">
    <property type="entry name" value="GGDEF"/>
    <property type="match status" value="1"/>
</dbReference>
<evidence type="ECO:0000313" key="7">
    <source>
        <dbReference type="EMBL" id="RDI97538.1"/>
    </source>
</evidence>
<dbReference type="Proteomes" id="UP000254711">
    <property type="component" value="Unassembled WGS sequence"/>
</dbReference>
<dbReference type="InterPro" id="IPR029787">
    <property type="entry name" value="Nucleotide_cyclase"/>
</dbReference>
<sequence>MFSRHGQDRRRRVALLLVLLLPFGAACADDPWAPFDTPWFDRVDVADGLPHSITTALAQDERNLVWIGTLGGLVRYDGYRMQVYTAAAGGGLGLPDAYVRCLLALSDGSVLVGTNAGGLTRFDPATNRFRPYPVGKGGTVDHKIYALAPDGSTGVWIASERGLDHLDLRTNQITSVATGEGVARRNFSVLQDRAGNLWLGNSNGLFVRPAGSTTFVRPPHPNGEVDTVLSDGIWALREDPIGRLWVGSTQSGAVYRDTDGHWQPVRGFSGYGADHERRATVRDFLEINQDTVWLGTDGNGILAYTPGDGEARPIRHDTATPSSLPGDSVRALLHDRAGNVWIATDLGVARSTPHARTAFALLPSSHQDRSIANTNVRGIYVDTRGRIWLGMSGGRIDVIELDRAQIRHLQLDGAQARRDVQAFAETPDGAIWIGTQGLARIAPGTFDVQESMVPALQDKPVLHLLADGPQLLVATYDGAFRYDTRTKALAHIGHDANDPDSLASDTVRSIRRIGDTIWYLTIRGISIATDATQTRGFLNLLNVPGDPHSLPSNMVSAVADDEQGGLWVGTYGGLATLQSHGPGEPFHFNNIGAAQGLSSENINAVLTDDRGNAWVSLPNGLSMIDGTTHAVHNLGSRDGLHVSSYIYAAAAVAPGGELLFGGLGGLTVVRPDWHPPETPDVPLAITYAAVNGLSLPFGRLPRANETLKISPRNRSLRVDFALLDFQPATETSYSYRLEGLDDDWIDVPRGGPPTAIYTNLPHGEYTLHLRARTQGLQARVIETAVNVAAEPRWFETVAAMIAGGVLLLVALFGVIQLRTLYLRRQARQLQQQVDARTRELVNANRRLDELASTDDLTGVSTRRRFLEQAELVRQHAREANACIALLDLDHFKQINDTHGHMAGDIVLRAASTVVLGQCGDDDLVGRYGGEEFVLCLPDCTLDQGMAMAELIRQALADSPVPYEQTVIPMTASIGVAAWHEGETLAQWLCRADSALYQAKRSGRNRCVAAD</sequence>
<dbReference type="Pfam" id="PF07495">
    <property type="entry name" value="Y_Y_Y"/>
    <property type="match status" value="1"/>
</dbReference>
<dbReference type="GO" id="GO:0043709">
    <property type="term" value="P:cell adhesion involved in single-species biofilm formation"/>
    <property type="evidence" value="ECO:0007669"/>
    <property type="project" value="TreeGrafter"/>
</dbReference>
<dbReference type="InterPro" id="IPR000160">
    <property type="entry name" value="GGDEF_dom"/>
</dbReference>
<dbReference type="InterPro" id="IPR015943">
    <property type="entry name" value="WD40/YVTN_repeat-like_dom_sf"/>
</dbReference>
<dbReference type="PANTHER" id="PTHR45138">
    <property type="entry name" value="REGULATORY COMPONENTS OF SENSORY TRANSDUCTION SYSTEM"/>
    <property type="match status" value="1"/>
</dbReference>
<dbReference type="Gene3D" id="2.130.10.10">
    <property type="entry name" value="YVTN repeat-like/Quinoprotein amine dehydrogenase"/>
    <property type="match status" value="2"/>
</dbReference>
<dbReference type="InterPro" id="IPR011123">
    <property type="entry name" value="Y_Y_Y"/>
</dbReference>
<evidence type="ECO:0000313" key="8">
    <source>
        <dbReference type="Proteomes" id="UP000254711"/>
    </source>
</evidence>
<proteinExistence type="predicted"/>
<dbReference type="SMART" id="SM00267">
    <property type="entry name" value="GGDEF"/>
    <property type="match status" value="1"/>
</dbReference>
<dbReference type="Gene3D" id="3.30.70.270">
    <property type="match status" value="1"/>
</dbReference>
<dbReference type="Pfam" id="PF00990">
    <property type="entry name" value="GGDEF"/>
    <property type="match status" value="1"/>
</dbReference>
<dbReference type="GO" id="GO:0052621">
    <property type="term" value="F:diguanylate cyclase activity"/>
    <property type="evidence" value="ECO:0007669"/>
    <property type="project" value="UniProtKB-EC"/>
</dbReference>
<comment type="cofactor">
    <cofactor evidence="1">
        <name>Mg(2+)</name>
        <dbReference type="ChEBI" id="CHEBI:18420"/>
    </cofactor>
</comment>
<dbReference type="PANTHER" id="PTHR45138:SF9">
    <property type="entry name" value="DIGUANYLATE CYCLASE DGCM-RELATED"/>
    <property type="match status" value="1"/>
</dbReference>
<name>A0A370K4I9_9GAMM</name>
<dbReference type="EMBL" id="QQSY01000005">
    <property type="protein sequence ID" value="RDI97538.1"/>
    <property type="molecule type" value="Genomic_DNA"/>
</dbReference>
<comment type="caution">
    <text evidence="7">The sequence shown here is derived from an EMBL/GenBank/DDBJ whole genome shotgun (WGS) entry which is preliminary data.</text>
</comment>
<dbReference type="InterPro" id="IPR050469">
    <property type="entry name" value="Diguanylate_Cyclase"/>
</dbReference>
<keyword evidence="4" id="KW-0472">Membrane</keyword>
<keyword evidence="5" id="KW-0732">Signal</keyword>